<accession>A0A368X9P5</accession>
<dbReference type="EMBL" id="QPJJ01000013">
    <property type="protein sequence ID" value="RCW64565.1"/>
    <property type="molecule type" value="Genomic_DNA"/>
</dbReference>
<dbReference type="Proteomes" id="UP000252585">
    <property type="component" value="Unassembled WGS sequence"/>
</dbReference>
<dbReference type="RefSeq" id="WP_114353911.1">
    <property type="nucleotide sequence ID" value="NZ_QPJJ01000013.1"/>
</dbReference>
<protein>
    <submittedName>
        <fullName evidence="8">ParB family chromosome partitioning protein</fullName>
    </submittedName>
</protein>
<comment type="subcellular location">
    <subcellularLocation>
        <location evidence="1">Cytoplasm</location>
        <location evidence="1">Nucleoid</location>
    </subcellularLocation>
</comment>
<dbReference type="InterPro" id="IPR041468">
    <property type="entry name" value="HTH_ParB/Spo0J"/>
</dbReference>
<comment type="similarity">
    <text evidence="2">Belongs to the ParB family.</text>
</comment>
<dbReference type="GO" id="GO:0009295">
    <property type="term" value="C:nucleoid"/>
    <property type="evidence" value="ECO:0007669"/>
    <property type="project" value="UniProtKB-SubCell"/>
</dbReference>
<dbReference type="GO" id="GO:0007059">
    <property type="term" value="P:chromosome segregation"/>
    <property type="evidence" value="ECO:0007669"/>
    <property type="project" value="UniProtKB-KW"/>
</dbReference>
<dbReference type="CDD" id="cd16393">
    <property type="entry name" value="SPO0J_N"/>
    <property type="match status" value="1"/>
</dbReference>
<evidence type="ECO:0000256" key="1">
    <source>
        <dbReference type="ARBA" id="ARBA00004453"/>
    </source>
</evidence>
<dbReference type="InterPro" id="IPR057240">
    <property type="entry name" value="ParB_dimer_C"/>
</dbReference>
<dbReference type="Pfam" id="PF02195">
    <property type="entry name" value="ParB_N"/>
    <property type="match status" value="1"/>
</dbReference>
<dbReference type="SUPFAM" id="SSF109709">
    <property type="entry name" value="KorB DNA-binding domain-like"/>
    <property type="match status" value="1"/>
</dbReference>
<comment type="caution">
    <text evidence="8">The sequence shown here is derived from an EMBL/GenBank/DDBJ whole genome shotgun (WGS) entry which is preliminary data.</text>
</comment>
<evidence type="ECO:0000256" key="2">
    <source>
        <dbReference type="ARBA" id="ARBA00006295"/>
    </source>
</evidence>
<evidence type="ECO:0000313" key="8">
    <source>
        <dbReference type="EMBL" id="RCW64565.1"/>
    </source>
</evidence>
<evidence type="ECO:0000313" key="9">
    <source>
        <dbReference type="Proteomes" id="UP000252585"/>
    </source>
</evidence>
<dbReference type="FunFam" id="3.90.1530.30:FF:000001">
    <property type="entry name" value="Chromosome partitioning protein ParB"/>
    <property type="match status" value="1"/>
</dbReference>
<dbReference type="GO" id="GO:0045881">
    <property type="term" value="P:positive regulation of sporulation resulting in formation of a cellular spore"/>
    <property type="evidence" value="ECO:0007669"/>
    <property type="project" value="TreeGrafter"/>
</dbReference>
<keyword evidence="5" id="KW-0238">DNA-binding</keyword>
<gene>
    <name evidence="8" type="ORF">DFR57_11349</name>
</gene>
<dbReference type="SMART" id="SM00470">
    <property type="entry name" value="ParB"/>
    <property type="match status" value="1"/>
</dbReference>
<dbReference type="Gene3D" id="3.90.1530.30">
    <property type="match status" value="1"/>
</dbReference>
<keyword evidence="4" id="KW-0159">Chromosome partition</keyword>
<evidence type="ECO:0000259" key="7">
    <source>
        <dbReference type="PROSITE" id="PS50943"/>
    </source>
</evidence>
<dbReference type="InterPro" id="IPR036086">
    <property type="entry name" value="ParB/Sulfiredoxin_sf"/>
</dbReference>
<evidence type="ECO:0000256" key="5">
    <source>
        <dbReference type="ARBA" id="ARBA00023125"/>
    </source>
</evidence>
<dbReference type="InterPro" id="IPR004437">
    <property type="entry name" value="ParB/RepB/Spo0J"/>
</dbReference>
<keyword evidence="3" id="KW-0963">Cytoplasm</keyword>
<dbReference type="PANTHER" id="PTHR33375:SF1">
    <property type="entry name" value="CHROMOSOME-PARTITIONING PROTEIN PARB-RELATED"/>
    <property type="match status" value="1"/>
</dbReference>
<evidence type="ECO:0000256" key="4">
    <source>
        <dbReference type="ARBA" id="ARBA00022829"/>
    </source>
</evidence>
<dbReference type="NCBIfam" id="TIGR00180">
    <property type="entry name" value="parB_part"/>
    <property type="match status" value="1"/>
</dbReference>
<evidence type="ECO:0000256" key="6">
    <source>
        <dbReference type="SAM" id="Coils"/>
    </source>
</evidence>
<dbReference type="Pfam" id="PF17762">
    <property type="entry name" value="HTH_ParB"/>
    <property type="match status" value="1"/>
</dbReference>
<dbReference type="GO" id="GO:0003677">
    <property type="term" value="F:DNA binding"/>
    <property type="evidence" value="ECO:0007669"/>
    <property type="project" value="UniProtKB-KW"/>
</dbReference>
<dbReference type="OrthoDB" id="9802051at2"/>
<dbReference type="FunFam" id="1.10.10.2830:FF:000001">
    <property type="entry name" value="Chromosome partitioning protein ParB"/>
    <property type="match status" value="1"/>
</dbReference>
<dbReference type="Gene3D" id="1.10.10.2830">
    <property type="match status" value="1"/>
</dbReference>
<dbReference type="AlphaFoldDB" id="A0A368X9P5"/>
<feature type="domain" description="HTH cro/C1-type" evidence="7">
    <location>
        <begin position="130"/>
        <end position="156"/>
    </location>
</feature>
<dbReference type="PANTHER" id="PTHR33375">
    <property type="entry name" value="CHROMOSOME-PARTITIONING PROTEIN PARB-RELATED"/>
    <property type="match status" value="1"/>
</dbReference>
<organism evidence="8 9">
    <name type="scientific">Saliterribacillus persicus</name>
    <dbReference type="NCBI Taxonomy" id="930114"/>
    <lineage>
        <taxon>Bacteria</taxon>
        <taxon>Bacillati</taxon>
        <taxon>Bacillota</taxon>
        <taxon>Bacilli</taxon>
        <taxon>Bacillales</taxon>
        <taxon>Bacillaceae</taxon>
        <taxon>Saliterribacillus</taxon>
    </lineage>
</organism>
<dbReference type="PROSITE" id="PS50943">
    <property type="entry name" value="HTH_CROC1"/>
    <property type="match status" value="1"/>
</dbReference>
<dbReference type="SUPFAM" id="SSF110849">
    <property type="entry name" value="ParB/Sulfiredoxin"/>
    <property type="match status" value="1"/>
</dbReference>
<dbReference type="Pfam" id="PF23552">
    <property type="entry name" value="ParB_C"/>
    <property type="match status" value="1"/>
</dbReference>
<reference evidence="8 9" key="1">
    <citation type="submission" date="2018-07" db="EMBL/GenBank/DDBJ databases">
        <title>Genomic Encyclopedia of Type Strains, Phase IV (KMG-IV): sequencing the most valuable type-strain genomes for metagenomic binning, comparative biology and taxonomic classification.</title>
        <authorList>
            <person name="Goeker M."/>
        </authorList>
    </citation>
    <scope>NUCLEOTIDE SEQUENCE [LARGE SCALE GENOMIC DNA]</scope>
    <source>
        <strain evidence="8 9">DSM 27696</strain>
    </source>
</reference>
<dbReference type="GO" id="GO:0005694">
    <property type="term" value="C:chromosome"/>
    <property type="evidence" value="ECO:0007669"/>
    <property type="project" value="TreeGrafter"/>
</dbReference>
<keyword evidence="6" id="KW-0175">Coiled coil</keyword>
<evidence type="ECO:0000256" key="3">
    <source>
        <dbReference type="ARBA" id="ARBA00022490"/>
    </source>
</evidence>
<dbReference type="InterPro" id="IPR001387">
    <property type="entry name" value="Cro/C1-type_HTH"/>
</dbReference>
<name>A0A368X9P5_9BACI</name>
<feature type="coiled-coil region" evidence="6">
    <location>
        <begin position="199"/>
        <end position="226"/>
    </location>
</feature>
<keyword evidence="9" id="KW-1185">Reference proteome</keyword>
<sequence>MAKGLGKGINAFFPELDENDEQKIQEVEVKECRPNPYQPRKVFDADAIEELKDSILEYGILQPLIVRKSIKGYEIVIGERRFRAAKEAGLKKVPAIIKDLTDEKMMEVALLENLQREDLTPIEEAYAYERLMKELSITQEQLSARLGKSRSHIANIVRLLSLPKEVIAYINNGELSMGQGRALLGLKDKTKLTAVIKRIRDESLNVRQVEQLIQQINDKKQEEKKKAVKKDVFIVEKENELRDYFGTSVKIHKGKRKGKIEIEFLSDEDLNRILEILE</sequence>
<dbReference type="InterPro" id="IPR050336">
    <property type="entry name" value="Chromosome_partition/occlusion"/>
</dbReference>
<proteinExistence type="inferred from homology"/>
<dbReference type="InterPro" id="IPR003115">
    <property type="entry name" value="ParB_N"/>
</dbReference>